<organism evidence="1 2">
    <name type="scientific">Alternaria gaisen</name>
    <dbReference type="NCBI Taxonomy" id="167740"/>
    <lineage>
        <taxon>Eukaryota</taxon>
        <taxon>Fungi</taxon>
        <taxon>Dikarya</taxon>
        <taxon>Ascomycota</taxon>
        <taxon>Pezizomycotina</taxon>
        <taxon>Dothideomycetes</taxon>
        <taxon>Pleosporomycetidae</taxon>
        <taxon>Pleosporales</taxon>
        <taxon>Pleosporineae</taxon>
        <taxon>Pleosporaceae</taxon>
        <taxon>Alternaria</taxon>
        <taxon>Alternaria sect. Alternaria</taxon>
    </lineage>
</organism>
<evidence type="ECO:0000313" key="2">
    <source>
        <dbReference type="Proteomes" id="UP000293547"/>
    </source>
</evidence>
<reference evidence="1 2" key="1">
    <citation type="journal article" date="2019" name="bioRxiv">
        <title>Genomics, evolutionary history and diagnostics of the Alternaria alternata species group including apple and Asian pear pathotypes.</title>
        <authorList>
            <person name="Armitage A.D."/>
            <person name="Cockerton H.M."/>
            <person name="Sreenivasaprasad S."/>
            <person name="Woodhall J.W."/>
            <person name="Lane C.R."/>
            <person name="Harrison R.J."/>
            <person name="Clarkson J.P."/>
        </authorList>
    </citation>
    <scope>NUCLEOTIDE SEQUENCE [LARGE SCALE GENOMIC DNA]</scope>
    <source>
        <strain evidence="1 2">FERA 650</strain>
    </source>
</reference>
<gene>
    <name evidence="1" type="ORF">AG0111_0g1457</name>
</gene>
<sequence>MADLIQPWKVLLGEVDENSLPQLERKECARDILAGQPPGLALWTVNKTVKKSDTITAGTANSTAKIPLR</sequence>
<name>A0ACB6G2E0_9PLEO</name>
<evidence type="ECO:0000313" key="1">
    <source>
        <dbReference type="EMBL" id="KAB2110862.1"/>
    </source>
</evidence>
<proteinExistence type="predicted"/>
<dbReference type="Proteomes" id="UP000293547">
    <property type="component" value="Unassembled WGS sequence"/>
</dbReference>
<comment type="caution">
    <text evidence="1">The sequence shown here is derived from an EMBL/GenBank/DDBJ whole genome shotgun (WGS) entry which is preliminary data.</text>
</comment>
<dbReference type="EMBL" id="PDWZ02000001">
    <property type="protein sequence ID" value="KAB2110862.1"/>
    <property type="molecule type" value="Genomic_DNA"/>
</dbReference>
<keyword evidence="2" id="KW-1185">Reference proteome</keyword>
<protein>
    <submittedName>
        <fullName evidence="1">Uncharacterized protein</fullName>
    </submittedName>
</protein>
<accession>A0ACB6G2E0</accession>